<evidence type="ECO:0000256" key="3">
    <source>
        <dbReference type="ARBA" id="ARBA00022475"/>
    </source>
</evidence>
<evidence type="ECO:0000256" key="1">
    <source>
        <dbReference type="ARBA" id="ARBA00004651"/>
    </source>
</evidence>
<gene>
    <name evidence="9" type="ORF">SAMN02746089_01529</name>
</gene>
<dbReference type="EMBL" id="FQVH01000015">
    <property type="protein sequence ID" value="SHF23430.1"/>
    <property type="molecule type" value="Genomic_DNA"/>
</dbReference>
<reference evidence="9 10" key="1">
    <citation type="submission" date="2016-11" db="EMBL/GenBank/DDBJ databases">
        <authorList>
            <person name="Jaros S."/>
            <person name="Januszkiewicz K."/>
            <person name="Wedrychowicz H."/>
        </authorList>
    </citation>
    <scope>NUCLEOTIDE SEQUENCE [LARGE SCALE GENOMIC DNA]</scope>
    <source>
        <strain evidence="9 10">DSM 17918</strain>
    </source>
</reference>
<dbReference type="PROSITE" id="PS50928">
    <property type="entry name" value="ABC_TM1"/>
    <property type="match status" value="1"/>
</dbReference>
<feature type="transmembrane region" description="Helical" evidence="7">
    <location>
        <begin position="106"/>
        <end position="126"/>
    </location>
</feature>
<protein>
    <submittedName>
        <fullName evidence="9">Raffinose/stachyose/melibiose transport system permease protein</fullName>
    </submittedName>
</protein>
<dbReference type="Pfam" id="PF00528">
    <property type="entry name" value="BPD_transp_1"/>
    <property type="match status" value="1"/>
</dbReference>
<dbReference type="InterPro" id="IPR051393">
    <property type="entry name" value="ABC_transporter_permease"/>
</dbReference>
<keyword evidence="10" id="KW-1185">Reference proteome</keyword>
<keyword evidence="4 7" id="KW-0812">Transmembrane</keyword>
<dbReference type="Gene3D" id="1.10.3720.10">
    <property type="entry name" value="MetI-like"/>
    <property type="match status" value="1"/>
</dbReference>
<dbReference type="STRING" id="1121256.SAMN02746089_01529"/>
<feature type="transmembrane region" description="Helical" evidence="7">
    <location>
        <begin position="258"/>
        <end position="284"/>
    </location>
</feature>
<evidence type="ECO:0000313" key="9">
    <source>
        <dbReference type="EMBL" id="SHF23430.1"/>
    </source>
</evidence>
<evidence type="ECO:0000256" key="6">
    <source>
        <dbReference type="ARBA" id="ARBA00023136"/>
    </source>
</evidence>
<name>A0A1M4ZZE3_9THEO</name>
<keyword evidence="5 7" id="KW-1133">Transmembrane helix</keyword>
<evidence type="ECO:0000256" key="7">
    <source>
        <dbReference type="RuleBase" id="RU363032"/>
    </source>
</evidence>
<evidence type="ECO:0000256" key="2">
    <source>
        <dbReference type="ARBA" id="ARBA00022448"/>
    </source>
</evidence>
<dbReference type="CDD" id="cd06261">
    <property type="entry name" value="TM_PBP2"/>
    <property type="match status" value="1"/>
</dbReference>
<dbReference type="RefSeq" id="WP_084111018.1">
    <property type="nucleotide sequence ID" value="NZ_FQVH01000015.1"/>
</dbReference>
<dbReference type="PANTHER" id="PTHR30193:SF37">
    <property type="entry name" value="INNER MEMBRANE ABC TRANSPORTER PERMEASE PROTEIN YCJO"/>
    <property type="match status" value="1"/>
</dbReference>
<dbReference type="SUPFAM" id="SSF161098">
    <property type="entry name" value="MetI-like"/>
    <property type="match status" value="1"/>
</dbReference>
<dbReference type="InterPro" id="IPR035906">
    <property type="entry name" value="MetI-like_sf"/>
</dbReference>
<dbReference type="PANTHER" id="PTHR30193">
    <property type="entry name" value="ABC TRANSPORTER PERMEASE PROTEIN"/>
    <property type="match status" value="1"/>
</dbReference>
<feature type="transmembrane region" description="Helical" evidence="7">
    <location>
        <begin position="159"/>
        <end position="179"/>
    </location>
</feature>
<sequence length="296" mass="33217">MGLLREIYRKKELYLYLLPAFIIILIFGYYPAVIAFYYAFTDWDGNIANFIGFRNFVNLFVNDRIFISSIYNMVILLIAGMITGLIPPLLGAELLFNMKNKKLSNIYRFLFIIPMLIPSVVIMLVWQNLVFEPNVGLLNSILSALGFEKIGWLGDYHTALYSLILIGFPWVSGVNFLIYMAGLQNVPESVYDSAKLDGATGIKRFIYIDLPLLLGQIKLLVILGLIGGIQGFGLQYILTNGGPANSTMVPGYWMYRNAFGYGNFGYASAIGLLMFGVILILTIINTRIGKANEVNY</sequence>
<dbReference type="AlphaFoldDB" id="A0A1M4ZZE3"/>
<proteinExistence type="inferred from homology"/>
<evidence type="ECO:0000256" key="4">
    <source>
        <dbReference type="ARBA" id="ARBA00022692"/>
    </source>
</evidence>
<dbReference type="InterPro" id="IPR000515">
    <property type="entry name" value="MetI-like"/>
</dbReference>
<keyword evidence="3" id="KW-1003">Cell membrane</keyword>
<feature type="transmembrane region" description="Helical" evidence="7">
    <location>
        <begin position="219"/>
        <end position="238"/>
    </location>
</feature>
<keyword evidence="2 7" id="KW-0813">Transport</keyword>
<organism evidence="9 10">
    <name type="scientific">Caldanaerobius fijiensis DSM 17918</name>
    <dbReference type="NCBI Taxonomy" id="1121256"/>
    <lineage>
        <taxon>Bacteria</taxon>
        <taxon>Bacillati</taxon>
        <taxon>Bacillota</taxon>
        <taxon>Clostridia</taxon>
        <taxon>Thermoanaerobacterales</taxon>
        <taxon>Thermoanaerobacteraceae</taxon>
        <taxon>Caldanaerobius</taxon>
    </lineage>
</organism>
<evidence type="ECO:0000256" key="5">
    <source>
        <dbReference type="ARBA" id="ARBA00022989"/>
    </source>
</evidence>
<evidence type="ECO:0000259" key="8">
    <source>
        <dbReference type="PROSITE" id="PS50928"/>
    </source>
</evidence>
<evidence type="ECO:0000313" key="10">
    <source>
        <dbReference type="Proteomes" id="UP000184088"/>
    </source>
</evidence>
<dbReference type="GO" id="GO:0005886">
    <property type="term" value="C:plasma membrane"/>
    <property type="evidence" value="ECO:0007669"/>
    <property type="project" value="UniProtKB-SubCell"/>
</dbReference>
<feature type="transmembrane region" description="Helical" evidence="7">
    <location>
        <begin position="65"/>
        <end position="86"/>
    </location>
</feature>
<keyword evidence="6 7" id="KW-0472">Membrane</keyword>
<comment type="similarity">
    <text evidence="7">Belongs to the binding-protein-dependent transport system permease family.</text>
</comment>
<dbReference type="OrthoDB" id="9773727at2"/>
<dbReference type="Proteomes" id="UP000184088">
    <property type="component" value="Unassembled WGS sequence"/>
</dbReference>
<comment type="subcellular location">
    <subcellularLocation>
        <location evidence="1 7">Cell membrane</location>
        <topology evidence="1 7">Multi-pass membrane protein</topology>
    </subcellularLocation>
</comment>
<feature type="transmembrane region" description="Helical" evidence="7">
    <location>
        <begin position="13"/>
        <end position="40"/>
    </location>
</feature>
<feature type="domain" description="ABC transmembrane type-1" evidence="8">
    <location>
        <begin position="66"/>
        <end position="285"/>
    </location>
</feature>
<dbReference type="GO" id="GO:0055085">
    <property type="term" value="P:transmembrane transport"/>
    <property type="evidence" value="ECO:0007669"/>
    <property type="project" value="InterPro"/>
</dbReference>
<accession>A0A1M4ZZE3</accession>